<dbReference type="InParanoid" id="D3B6Q0"/>
<sequence length="45" mass="5375">MSNSSTEIDRIIDTLDFNYCIKVRLILIIYFYRCDRTLLIVKMGD</sequence>
<keyword evidence="2" id="KW-1185">Reference proteome</keyword>
<name>D3B6Q0_HETP5</name>
<accession>D3B6Q0</accession>
<dbReference type="EMBL" id="ADBJ01000017">
    <property type="protein sequence ID" value="EFA83020.1"/>
    <property type="molecule type" value="Genomic_DNA"/>
</dbReference>
<organism evidence="1 2">
    <name type="scientific">Heterostelium pallidum (strain ATCC 26659 / Pp 5 / PN500)</name>
    <name type="common">Cellular slime mold</name>
    <name type="synonym">Polysphondylium pallidum</name>
    <dbReference type="NCBI Taxonomy" id="670386"/>
    <lineage>
        <taxon>Eukaryota</taxon>
        <taxon>Amoebozoa</taxon>
        <taxon>Evosea</taxon>
        <taxon>Eumycetozoa</taxon>
        <taxon>Dictyostelia</taxon>
        <taxon>Acytosteliales</taxon>
        <taxon>Acytosteliaceae</taxon>
        <taxon>Heterostelium</taxon>
    </lineage>
</organism>
<evidence type="ECO:0000313" key="2">
    <source>
        <dbReference type="Proteomes" id="UP000001396"/>
    </source>
</evidence>
<proteinExistence type="predicted"/>
<dbReference type="Proteomes" id="UP000001396">
    <property type="component" value="Unassembled WGS sequence"/>
</dbReference>
<protein>
    <submittedName>
        <fullName evidence="1">Uncharacterized protein</fullName>
    </submittedName>
</protein>
<dbReference type="GeneID" id="31359290"/>
<comment type="caution">
    <text evidence="1">The sequence shown here is derived from an EMBL/GenBank/DDBJ whole genome shotgun (WGS) entry which is preliminary data.</text>
</comment>
<dbReference type="AlphaFoldDB" id="D3B6Q0"/>
<gene>
    <name evidence="1" type="ORF">PPL_03803</name>
</gene>
<evidence type="ECO:0000313" key="1">
    <source>
        <dbReference type="EMBL" id="EFA83020.1"/>
    </source>
</evidence>
<dbReference type="RefSeq" id="XP_020435137.1">
    <property type="nucleotide sequence ID" value="XM_020574723.1"/>
</dbReference>
<reference evidence="1 2" key="1">
    <citation type="journal article" date="2011" name="Genome Res.">
        <title>Phylogeny-wide analysis of social amoeba genomes highlights ancient origins for complex intercellular communication.</title>
        <authorList>
            <person name="Heidel A.J."/>
            <person name="Lawal H.M."/>
            <person name="Felder M."/>
            <person name="Schilde C."/>
            <person name="Helps N.R."/>
            <person name="Tunggal B."/>
            <person name="Rivero F."/>
            <person name="John U."/>
            <person name="Schleicher M."/>
            <person name="Eichinger L."/>
            <person name="Platzer M."/>
            <person name="Noegel A.A."/>
            <person name="Schaap P."/>
            <person name="Gloeckner G."/>
        </authorList>
    </citation>
    <scope>NUCLEOTIDE SEQUENCE [LARGE SCALE GENOMIC DNA]</scope>
    <source>
        <strain evidence="2">ATCC 26659 / Pp 5 / PN500</strain>
    </source>
</reference>